<dbReference type="InterPro" id="IPR041491">
    <property type="entry name" value="TRPM_SLOG"/>
</dbReference>
<dbReference type="GO" id="GO:0004222">
    <property type="term" value="F:metalloendopeptidase activity"/>
    <property type="evidence" value="ECO:0007669"/>
    <property type="project" value="InterPro"/>
</dbReference>
<comment type="cofactor">
    <cofactor evidence="1">
        <name>Zn(2+)</name>
        <dbReference type="ChEBI" id="CHEBI:29105"/>
    </cofactor>
</comment>
<evidence type="ECO:0000259" key="10">
    <source>
        <dbReference type="Pfam" id="PF18139"/>
    </source>
</evidence>
<evidence type="ECO:0000256" key="1">
    <source>
        <dbReference type="ARBA" id="ARBA00001947"/>
    </source>
</evidence>
<accession>A0A814W962</accession>
<dbReference type="InterPro" id="IPR024079">
    <property type="entry name" value="MetalloPept_cat_dom_sf"/>
</dbReference>
<evidence type="ECO:0008006" key="14">
    <source>
        <dbReference type="Google" id="ProtNLM"/>
    </source>
</evidence>
<dbReference type="PRINTS" id="PR00786">
    <property type="entry name" value="NEPRILYSIN"/>
</dbReference>
<evidence type="ECO:0000259" key="9">
    <source>
        <dbReference type="Pfam" id="PF05649"/>
    </source>
</evidence>
<keyword evidence="3" id="KW-0479">Metal-binding</keyword>
<organism evidence="12 13">
    <name type="scientific">Rotaria sordida</name>
    <dbReference type="NCBI Taxonomy" id="392033"/>
    <lineage>
        <taxon>Eukaryota</taxon>
        <taxon>Metazoa</taxon>
        <taxon>Spiralia</taxon>
        <taxon>Gnathifera</taxon>
        <taxon>Rotifera</taxon>
        <taxon>Eurotatoria</taxon>
        <taxon>Bdelloidea</taxon>
        <taxon>Philodinida</taxon>
        <taxon>Philodinidae</taxon>
        <taxon>Rotaria</taxon>
    </lineage>
</organism>
<dbReference type="InterPro" id="IPR000718">
    <property type="entry name" value="Peptidase_M13"/>
</dbReference>
<evidence type="ECO:0000256" key="3">
    <source>
        <dbReference type="ARBA" id="ARBA00022723"/>
    </source>
</evidence>
<comment type="caution">
    <text evidence="12">The sequence shown here is derived from an EMBL/GenBank/DDBJ whole genome shotgun (WGS) entry which is preliminary data.</text>
</comment>
<dbReference type="InterPro" id="IPR057366">
    <property type="entry name" value="TRPM-like"/>
</dbReference>
<keyword evidence="6" id="KW-0482">Metalloprotease</keyword>
<feature type="domain" description="Peptidase M13 C-terminal" evidence="8">
    <location>
        <begin position="535"/>
        <end position="741"/>
    </location>
</feature>
<reference evidence="12" key="1">
    <citation type="submission" date="2021-02" db="EMBL/GenBank/DDBJ databases">
        <authorList>
            <person name="Nowell W R."/>
        </authorList>
    </citation>
    <scope>NUCLEOTIDE SEQUENCE</scope>
</reference>
<evidence type="ECO:0000313" key="13">
    <source>
        <dbReference type="Proteomes" id="UP000663882"/>
    </source>
</evidence>
<dbReference type="OrthoDB" id="9994106at2759"/>
<feature type="domain" description="TRPM SLOG" evidence="10">
    <location>
        <begin position="794"/>
        <end position="1029"/>
    </location>
</feature>
<gene>
    <name evidence="12" type="ORF">RFH988_LOCUS24493</name>
</gene>
<dbReference type="Pfam" id="PF25508">
    <property type="entry name" value="TRPM2"/>
    <property type="match status" value="1"/>
</dbReference>
<keyword evidence="7" id="KW-0812">Transmembrane</keyword>
<feature type="transmembrane region" description="Helical" evidence="7">
    <location>
        <begin position="1656"/>
        <end position="1675"/>
    </location>
</feature>
<feature type="transmembrane region" description="Helical" evidence="7">
    <location>
        <begin position="25"/>
        <end position="46"/>
    </location>
</feature>
<dbReference type="CDD" id="cd08662">
    <property type="entry name" value="M13"/>
    <property type="match status" value="1"/>
</dbReference>
<feature type="domain" description="Peptidase M13 N-terminal" evidence="9">
    <location>
        <begin position="82"/>
        <end position="474"/>
    </location>
</feature>
<feature type="transmembrane region" description="Helical" evidence="7">
    <location>
        <begin position="1794"/>
        <end position="1819"/>
    </location>
</feature>
<dbReference type="GO" id="GO:0005886">
    <property type="term" value="C:plasma membrane"/>
    <property type="evidence" value="ECO:0007669"/>
    <property type="project" value="TreeGrafter"/>
</dbReference>
<evidence type="ECO:0000256" key="4">
    <source>
        <dbReference type="ARBA" id="ARBA00022801"/>
    </source>
</evidence>
<evidence type="ECO:0000313" key="12">
    <source>
        <dbReference type="EMBL" id="CAF1198997.1"/>
    </source>
</evidence>
<dbReference type="GO" id="GO:0046872">
    <property type="term" value="F:metal ion binding"/>
    <property type="evidence" value="ECO:0007669"/>
    <property type="project" value="UniProtKB-KW"/>
</dbReference>
<evidence type="ECO:0000256" key="2">
    <source>
        <dbReference type="ARBA" id="ARBA00022670"/>
    </source>
</evidence>
<feature type="transmembrane region" description="Helical" evidence="7">
    <location>
        <begin position="1617"/>
        <end position="1636"/>
    </location>
</feature>
<proteinExistence type="predicted"/>
<feature type="transmembrane region" description="Helical" evidence="7">
    <location>
        <begin position="1756"/>
        <end position="1774"/>
    </location>
</feature>
<dbReference type="SUPFAM" id="SSF55486">
    <property type="entry name" value="Metalloproteases ('zincins'), catalytic domain"/>
    <property type="match status" value="1"/>
</dbReference>
<dbReference type="Gene3D" id="1.10.1380.10">
    <property type="entry name" value="Neutral endopeptidase , domain2"/>
    <property type="match status" value="1"/>
</dbReference>
<keyword evidence="2" id="KW-0645">Protease</keyword>
<dbReference type="PANTHER" id="PTHR11733">
    <property type="entry name" value="ZINC METALLOPROTEASE FAMILY M13 NEPRILYSIN-RELATED"/>
    <property type="match status" value="1"/>
</dbReference>
<evidence type="ECO:0000256" key="5">
    <source>
        <dbReference type="ARBA" id="ARBA00022833"/>
    </source>
</evidence>
<dbReference type="Proteomes" id="UP000663882">
    <property type="component" value="Unassembled WGS sequence"/>
</dbReference>
<keyword evidence="7" id="KW-1133">Transmembrane helix</keyword>
<dbReference type="Gene3D" id="3.40.390.10">
    <property type="entry name" value="Collagenase (Catalytic Domain)"/>
    <property type="match status" value="1"/>
</dbReference>
<dbReference type="InterPro" id="IPR042089">
    <property type="entry name" value="Peptidase_M13_dom_2"/>
</dbReference>
<dbReference type="GO" id="GO:0016485">
    <property type="term" value="P:protein processing"/>
    <property type="evidence" value="ECO:0007669"/>
    <property type="project" value="TreeGrafter"/>
</dbReference>
<keyword evidence="7" id="KW-0472">Membrane</keyword>
<dbReference type="Pfam" id="PF18139">
    <property type="entry name" value="LSDAT_euk"/>
    <property type="match status" value="1"/>
</dbReference>
<dbReference type="InterPro" id="IPR008753">
    <property type="entry name" value="Peptidase_M13_N"/>
</dbReference>
<feature type="transmembrane region" description="Helical" evidence="7">
    <location>
        <begin position="1588"/>
        <end position="1605"/>
    </location>
</feature>
<feature type="transmembrane region" description="Helical" evidence="7">
    <location>
        <begin position="1696"/>
        <end position="1714"/>
    </location>
</feature>
<dbReference type="EMBL" id="CAJNOO010001791">
    <property type="protein sequence ID" value="CAF1198997.1"/>
    <property type="molecule type" value="Genomic_DNA"/>
</dbReference>
<protein>
    <recommendedName>
        <fullName evidence="14">Membrane metallo-endopeptidase-like 1</fullName>
    </recommendedName>
</protein>
<evidence type="ECO:0000256" key="6">
    <source>
        <dbReference type="ARBA" id="ARBA00023049"/>
    </source>
</evidence>
<evidence type="ECO:0000259" key="11">
    <source>
        <dbReference type="Pfam" id="PF25508"/>
    </source>
</evidence>
<keyword evidence="5" id="KW-0862">Zinc</keyword>
<feature type="transmembrane region" description="Helical" evidence="7">
    <location>
        <begin position="1726"/>
        <end position="1744"/>
    </location>
</feature>
<dbReference type="Pfam" id="PF05649">
    <property type="entry name" value="Peptidase_M13_N"/>
    <property type="match status" value="1"/>
</dbReference>
<feature type="domain" description="TRPM-like" evidence="11">
    <location>
        <begin position="1221"/>
        <end position="1486"/>
    </location>
</feature>
<dbReference type="PANTHER" id="PTHR11733:SF133">
    <property type="entry name" value="PHOSPHATE-REGULATING NEUTRAL ENDOPEPTIDASE PHEX"/>
    <property type="match status" value="1"/>
</dbReference>
<sequence>MQDEPINSRERLLPATSSPRSYNRWLILLILLLLISTIVLAVLFGLEKGKKKTDNVEDLCLTPYCVKAADYLLDSIDETVNPCEDFYHFTCGSWLKNAHIPEDSGVQNIFNLLDTQLDTNIIDLLSTRPPNGTVEPNAIINARNLYDSCMNEAGIETDGVEPILSIVNNELGGWPILQGPTWRTPPNFNLSDLLLKLRKYDDGIIFSVNTATNQQNSSINDIELGQGTLGLQETEYYNNETDITRAYRQFMHDLASELTNDTGAIDTDVIAMYLLEKNISQYHWTEAEQSRRDNETIRTTVGNLPQSFKVDFDFTNFLRQSYLLGNVTLVDTDIVTVSEVAYLVNVTAILDQYPSRVVQNYLIWRFMMNRASSMPRRIRSTREQFDRVFKGTTAESTRAKTCANYVNDNMGFAVSRLYIKKYFDSDARNQSKEIIKNIRSSMDSMLQQATWMDDDSKSKARDKLQAVYENIGYPDYLDSDNTTQLEKMYAEYVFQTSYVNNVLQMQKVKAREAFRTLREPVDHRAWGDLPPTVVNAFYEPSTNAISFPAGILQMPYFNKDAPKYLNYGGIGMVIGHEITHGFDDDGRQYDKDGDRIPWWSNNTINQFNERKQCIIDQYSNYTVEQIHKNLNGEQTQGENIADNGGIKSSFFAYQNWAKENANVDKRLPGLNKYSQEQMFFIGYAHGWCAKFTDAYALNRVLTDVHSLAQFRVLGPLSNFAEFDRVFSCTPGQGNSRVKKCAVCPDDKLCHCKRTKYEHLITNDQWQESEKWREDIHTIKDSTKEQAVSLINGIPYVRCDIETDPVIVETILLDIWHIPRPALLMQVTGGHKYFKLRGKMGVNFLDEFVKFVSKSNTWLLTNGINVGIVQLIGQTIRKRKMTKPDGKTIIIGVCNYGSVKNMNDFQRLEHVELLNNSSSSRDQDLKDVSQLRAGQQSLEMNHTYFILLDDGTLQSYNIGDYRTRLAKTISNGRAKQTLSIPIVSVLFEGGEDSVRSIYNDLRRNIPVIIINNTGRIADYLVQWLLRTQEMDLDINWTTPVNINEENDTCITLNKTFKGKESTSLHSDNFQSMESDDSNKFSRNRLRMKFDKYFNSMYDELTQAINGIDSDHPTKIIKSDKLKKVNDEIILMVLYCLQPMVRSKISVFNFNKDEKLSEIILRSICKSVESKIKLKKLNLNKHEDFISNFDYLLELALDWDCINTAKEWIVQDSLDNIYDRKSIFCRALTKQRHKFVHYFIQLGLEIDEIFFHPKLNPFAARNINKENKRYSEFLKILYTEEAINRDDWLLRNIVKTTDDQNRKVIHSTDDLNRLLRVLVGGYMKPLYYDSQIEEQEDRMGVKHFTNIILPIEDIEQGQLIASDAVYKQLAKDYIIRDLFLWSVIMNYMDLAKVFLAHMKDRICAALIAVEILSHLRDHSSDAVYGDKKADLTHWINYFEQYAINCMDLCFKNDPNMTRILAIQRVEMFGDVTCLQVSDDANSKRFASHPCCRQAENSIWYDKLHSDQFHLRYYIGQLIGLWTLGLLAPFTARFRTVDQNPLPTEPILQSYGINYCDPYAINHFDEPIKKKLYQIWQFHQSLHIKFTYHHIQYMTLLFLFSYVLLFHFDPIKVDRPSIDSAEILVIIIVSCMFIEELRIFFNQDSLSFFGKCHNYFRYFFKQLCIISFVLFYIGLILRCQAVGYSATFQAARIIMGYDLWLWWMGSLSFIIVNPFLGPHLVSIGKMLKNLSFFAILIAIVMTAYGVASRSMAFYGTFKFNGRNVLRYVLYPVYYLLYTNVSGELNGLDESKLDSPSIATHILLAFHMLLINILLANLLIAMFNKSFQDVQSIQSNIWNYQQYSVVREYYDRPPLFIPFSTIFDIIALMKMFYQWYLRVRYNYANPSERVFKVIAVQPELELAWQEFEGASTYAYAQREALAKIKRITTENETSLQESSTSGIRSIDDIELSSNSSITKKEKDAIIQLRNEFKAAIKDLRNDIRLITKQK</sequence>
<keyword evidence="4" id="KW-0378">Hydrolase</keyword>
<dbReference type="Pfam" id="PF01431">
    <property type="entry name" value="Peptidase_M13"/>
    <property type="match status" value="1"/>
</dbReference>
<dbReference type="PROSITE" id="PS51885">
    <property type="entry name" value="NEPRILYSIN"/>
    <property type="match status" value="1"/>
</dbReference>
<evidence type="ECO:0000259" key="8">
    <source>
        <dbReference type="Pfam" id="PF01431"/>
    </source>
</evidence>
<name>A0A814W962_9BILA</name>
<evidence type="ECO:0000256" key="7">
    <source>
        <dbReference type="SAM" id="Phobius"/>
    </source>
</evidence>
<feature type="transmembrane region" description="Helical" evidence="7">
    <location>
        <begin position="1851"/>
        <end position="1872"/>
    </location>
</feature>
<dbReference type="InterPro" id="IPR018497">
    <property type="entry name" value="Peptidase_M13_C"/>
</dbReference>